<dbReference type="Proteomes" id="UP001596417">
    <property type="component" value="Unassembled WGS sequence"/>
</dbReference>
<name>A0ABD5YYF2_9EURY</name>
<dbReference type="InterPro" id="IPR009959">
    <property type="entry name" value="Cyclase_SnoaL-like"/>
</dbReference>
<accession>A0ABD5YYF2</accession>
<feature type="region of interest" description="Disordered" evidence="1">
    <location>
        <begin position="1"/>
        <end position="21"/>
    </location>
</feature>
<dbReference type="RefSeq" id="WP_248910773.1">
    <property type="nucleotide sequence ID" value="NZ_CP109981.1"/>
</dbReference>
<comment type="caution">
    <text evidence="2">The sequence shown here is derived from an EMBL/GenBank/DDBJ whole genome shotgun (WGS) entry which is preliminary data.</text>
</comment>
<evidence type="ECO:0000256" key="1">
    <source>
        <dbReference type="SAM" id="MobiDB-lite"/>
    </source>
</evidence>
<evidence type="ECO:0000313" key="2">
    <source>
        <dbReference type="EMBL" id="MFC7192715.1"/>
    </source>
</evidence>
<reference evidence="2 3" key="1">
    <citation type="journal article" date="2019" name="Int. J. Syst. Evol. Microbiol.">
        <title>The Global Catalogue of Microorganisms (GCM) 10K type strain sequencing project: providing services to taxonomists for standard genome sequencing and annotation.</title>
        <authorList>
            <consortium name="The Broad Institute Genomics Platform"/>
            <consortium name="The Broad Institute Genome Sequencing Center for Infectious Disease"/>
            <person name="Wu L."/>
            <person name="Ma J."/>
        </authorList>
    </citation>
    <scope>NUCLEOTIDE SEQUENCE [LARGE SCALE GENOMIC DNA]</scope>
    <source>
        <strain evidence="2 3">RDMS1</strain>
    </source>
</reference>
<dbReference type="PANTHER" id="PTHR38436:SF1">
    <property type="entry name" value="ESTER CYCLASE"/>
    <property type="match status" value="1"/>
</dbReference>
<dbReference type="Pfam" id="PF07366">
    <property type="entry name" value="SnoaL"/>
    <property type="match status" value="1"/>
</dbReference>
<feature type="compositionally biased region" description="Basic and acidic residues" evidence="1">
    <location>
        <begin position="10"/>
        <end position="21"/>
    </location>
</feature>
<dbReference type="AlphaFoldDB" id="A0ABD5YYF2"/>
<evidence type="ECO:0000313" key="3">
    <source>
        <dbReference type="Proteomes" id="UP001596417"/>
    </source>
</evidence>
<gene>
    <name evidence="2" type="ORF">ACFQL7_24855</name>
</gene>
<dbReference type="GeneID" id="76202416"/>
<dbReference type="PANTHER" id="PTHR38436">
    <property type="entry name" value="POLYKETIDE CYCLASE SNOAL-LIKE DOMAIN"/>
    <property type="match status" value="1"/>
</dbReference>
<proteinExistence type="predicted"/>
<sequence length="148" mass="16322">MTDSSPTPELEEKKQLARRIPEDVLTEGDLDLLDELYTEDAVEHTPSGDVEGRTGLQNAYEGFRAAFPDVSLTVEDIVAEGDSVAMRLVVQGAHEGQFMGGIEPTGQEFEVQKWALTRIKNGMIIERWVLPDMFGMLTQLGIIEPSTG</sequence>
<organism evidence="2 3">
    <name type="scientific">Halocatena marina</name>
    <dbReference type="NCBI Taxonomy" id="2934937"/>
    <lineage>
        <taxon>Archaea</taxon>
        <taxon>Methanobacteriati</taxon>
        <taxon>Methanobacteriota</taxon>
        <taxon>Stenosarchaea group</taxon>
        <taxon>Halobacteria</taxon>
        <taxon>Halobacteriales</taxon>
        <taxon>Natronomonadaceae</taxon>
        <taxon>Halocatena</taxon>
    </lineage>
</organism>
<keyword evidence="3" id="KW-1185">Reference proteome</keyword>
<dbReference type="Gene3D" id="3.10.450.50">
    <property type="match status" value="1"/>
</dbReference>
<dbReference type="SUPFAM" id="SSF54427">
    <property type="entry name" value="NTF2-like"/>
    <property type="match status" value="1"/>
</dbReference>
<dbReference type="EMBL" id="JBHTAX010000005">
    <property type="protein sequence ID" value="MFC7192715.1"/>
    <property type="molecule type" value="Genomic_DNA"/>
</dbReference>
<dbReference type="InterPro" id="IPR032710">
    <property type="entry name" value="NTF2-like_dom_sf"/>
</dbReference>
<protein>
    <submittedName>
        <fullName evidence="2">Ester cyclase</fullName>
    </submittedName>
</protein>